<dbReference type="EMBL" id="DACQKT010000030">
    <property type="protein sequence ID" value="HAS6680219.1"/>
    <property type="molecule type" value="Genomic_DNA"/>
</dbReference>
<dbReference type="Pfam" id="PF13166">
    <property type="entry name" value="AAA_13"/>
    <property type="match status" value="1"/>
</dbReference>
<dbReference type="AlphaFoldDB" id="A0A8H9K408"/>
<proteinExistence type="predicted"/>
<evidence type="ECO:0000259" key="1">
    <source>
        <dbReference type="Pfam" id="PF13166"/>
    </source>
</evidence>
<feature type="domain" description="Protein CR006 P-loop" evidence="1">
    <location>
        <begin position="156"/>
        <end position="357"/>
    </location>
</feature>
<protein>
    <submittedName>
        <fullName evidence="2">AAA family ATPase</fullName>
    </submittedName>
</protein>
<dbReference type="Proteomes" id="UP000856022">
    <property type="component" value="Unassembled WGS sequence"/>
</dbReference>
<reference evidence="2" key="2">
    <citation type="submission" date="2019-12" db="EMBL/GenBank/DDBJ databases">
        <authorList>
            <consortium name="NCBI Pathogen Detection Project"/>
        </authorList>
    </citation>
    <scope>NUCLEOTIDE SEQUENCE</scope>
    <source>
        <strain evidence="2">1930</strain>
    </source>
</reference>
<accession>A0A8H9K408</accession>
<dbReference type="RefSeq" id="WP_114867840.1">
    <property type="nucleotide sequence ID" value="NZ_CP034289.1"/>
</dbReference>
<evidence type="ECO:0000313" key="2">
    <source>
        <dbReference type="EMBL" id="HAS6680219.1"/>
    </source>
</evidence>
<dbReference type="Gene3D" id="3.40.50.300">
    <property type="entry name" value="P-loop containing nucleotide triphosphate hydrolases"/>
    <property type="match status" value="1"/>
</dbReference>
<name>A0A8H9K408_VIBPH</name>
<reference evidence="2" key="1">
    <citation type="journal article" date="2018" name="Genome Biol.">
        <title>SKESA: strategic k-mer extension for scrupulous assemblies.</title>
        <authorList>
            <person name="Souvorov A."/>
            <person name="Agarwala R."/>
            <person name="Lipman D.J."/>
        </authorList>
    </citation>
    <scope>NUCLEOTIDE SEQUENCE</scope>
    <source>
        <strain evidence="2">1930</strain>
    </source>
</reference>
<gene>
    <name evidence="2" type="ORF">I7278_25930</name>
</gene>
<dbReference type="InterPro" id="IPR027417">
    <property type="entry name" value="P-loop_NTPase"/>
</dbReference>
<sequence>MSELIYPDLGKVSEKFRDVFENGVPRGKKTQTVNQILVFAYNGTGKTRLSMAFKELGKDVITRPANVMDDVTTPLEVEETTRDTLYFNAFTEDLFSWDNDLDNDQQRVLKINQDSHFFDGLQELEMENRIRPLLQRYADFDFQIDYSNWTVNFKREIQKKDGSHETIEHIKVSRGEENIFVWCFFLAVAQLAIDGQEAYSWVKYLYIDDPISSLDDHNAISVASHLAQLLKTANGSIKTVISSHHALFFNVMWNELNEKGKLQPYFLKHDKDNKQYSLKYTKDTPFFHHVALLEQLHQASESGSLFTYHFTILRSILEKTATFHGFNNFSACIKKHANDPEGILHARLVNILSHGNYSLFEPMEMTEENKGHFRNILTDFMANYRFNPDLFPDTPAQQPVTEQ</sequence>
<organism evidence="2">
    <name type="scientific">Vibrio parahaemolyticus</name>
    <dbReference type="NCBI Taxonomy" id="670"/>
    <lineage>
        <taxon>Bacteria</taxon>
        <taxon>Pseudomonadati</taxon>
        <taxon>Pseudomonadota</taxon>
        <taxon>Gammaproteobacteria</taxon>
        <taxon>Vibrionales</taxon>
        <taxon>Vibrionaceae</taxon>
        <taxon>Vibrio</taxon>
    </lineage>
</organism>
<comment type="caution">
    <text evidence="2">The sequence shown here is derived from an EMBL/GenBank/DDBJ whole genome shotgun (WGS) entry which is preliminary data.</text>
</comment>
<dbReference type="InterPro" id="IPR026866">
    <property type="entry name" value="CR006_AAA"/>
</dbReference>